<dbReference type="PROSITE" id="PS01095">
    <property type="entry name" value="GH18_1"/>
    <property type="match status" value="1"/>
</dbReference>
<dbReference type="PANTHER" id="PTHR11177:SF360">
    <property type="entry name" value="CHITINASE 4-RELATED"/>
    <property type="match status" value="1"/>
</dbReference>
<evidence type="ECO:0000256" key="1">
    <source>
        <dbReference type="ARBA" id="ARBA00022801"/>
    </source>
</evidence>
<dbReference type="SUPFAM" id="SSF54556">
    <property type="entry name" value="Chitinase insertion domain"/>
    <property type="match status" value="1"/>
</dbReference>
<dbReference type="GO" id="GO:0008061">
    <property type="term" value="F:chitin binding"/>
    <property type="evidence" value="ECO:0007669"/>
    <property type="project" value="InterPro"/>
</dbReference>
<keyword evidence="5" id="KW-0732">Signal</keyword>
<dbReference type="GO" id="GO:0006032">
    <property type="term" value="P:chitin catabolic process"/>
    <property type="evidence" value="ECO:0007669"/>
    <property type="project" value="TreeGrafter"/>
</dbReference>
<dbReference type="GO" id="GO:0004568">
    <property type="term" value="F:chitinase activity"/>
    <property type="evidence" value="ECO:0007669"/>
    <property type="project" value="TreeGrafter"/>
</dbReference>
<proteinExistence type="inferred from homology"/>
<reference evidence="7" key="1">
    <citation type="submission" date="2025-08" db="UniProtKB">
        <authorList>
            <consortium name="RefSeq"/>
        </authorList>
    </citation>
    <scope>IDENTIFICATION</scope>
    <source>
        <tissue evidence="7">Whole insect</tissue>
    </source>
</reference>
<dbReference type="SUPFAM" id="SSF51445">
    <property type="entry name" value="(Trans)glycosidases"/>
    <property type="match status" value="1"/>
</dbReference>
<evidence type="ECO:0000259" key="6">
    <source>
        <dbReference type="PROSITE" id="PS51910"/>
    </source>
</evidence>
<evidence type="ECO:0000256" key="4">
    <source>
        <dbReference type="RuleBase" id="RU004453"/>
    </source>
</evidence>
<gene>
    <name evidence="7" type="primary">LOC114334911</name>
</gene>
<dbReference type="OrthoDB" id="73875at2759"/>
<dbReference type="InterPro" id="IPR011583">
    <property type="entry name" value="Chitinase_II/V-like_cat"/>
</dbReference>
<dbReference type="InterPro" id="IPR017853">
    <property type="entry name" value="GH"/>
</dbReference>
<evidence type="ECO:0000256" key="2">
    <source>
        <dbReference type="ARBA" id="ARBA00023295"/>
    </source>
</evidence>
<feature type="chain" id="PRO_5028081332" evidence="5">
    <location>
        <begin position="18"/>
        <end position="382"/>
    </location>
</feature>
<dbReference type="AlphaFoldDB" id="A0A6P7G7M6"/>
<feature type="signal peptide" evidence="5">
    <location>
        <begin position="1"/>
        <end position="17"/>
    </location>
</feature>
<evidence type="ECO:0000256" key="5">
    <source>
        <dbReference type="SAM" id="SignalP"/>
    </source>
</evidence>
<name>A0A6P7G7M6_DIAVI</name>
<dbReference type="Gene3D" id="3.20.20.80">
    <property type="entry name" value="Glycosidases"/>
    <property type="match status" value="1"/>
</dbReference>
<dbReference type="Pfam" id="PF00704">
    <property type="entry name" value="Glyco_hydro_18"/>
    <property type="match status" value="1"/>
</dbReference>
<dbReference type="RefSeq" id="XP_028140848.1">
    <property type="nucleotide sequence ID" value="XM_028285047.1"/>
</dbReference>
<dbReference type="SMART" id="SM00636">
    <property type="entry name" value="Glyco_18"/>
    <property type="match status" value="1"/>
</dbReference>
<dbReference type="GO" id="GO:0005975">
    <property type="term" value="P:carbohydrate metabolic process"/>
    <property type="evidence" value="ECO:0007669"/>
    <property type="project" value="InterPro"/>
</dbReference>
<protein>
    <submittedName>
        <fullName evidence="7">Chitotriosidase-1-like</fullName>
    </submittedName>
</protein>
<feature type="domain" description="GH18" evidence="6">
    <location>
        <begin position="25"/>
        <end position="375"/>
    </location>
</feature>
<dbReference type="PROSITE" id="PS51910">
    <property type="entry name" value="GH18_2"/>
    <property type="match status" value="1"/>
</dbReference>
<sequence length="382" mass="42406">MKAVLLVLACVLVSAYSQCDEKPDVEVVCYWGSWSVYRKENGKFATKDIDVKSCTTVIYAFAGINLDQKTTSLDTYKDLDLKGFANFTALKQDNPCLTTMLAIGGWNEGSRKYSVMANSKQLREDFADSVIAFLAYYGFDGVDIDWEYPTTRGGIKEDGENFISLLQALKSRFEKYELKLSIAVSIDVDLINTAYVVPKLADLVDNVNVMAYDYVTSESNVTGLSSPLSKIKDTISHWLKAGLPSKKLYLGIPAYAKTFILANESNADIGAKVTGQGDPGEFTQEAGLLAYYEVKSLMNDPSEVATTVDDTNYFSFAQYWFTFDTPETVTTKVNYAMDQQLGGIMFWALELDDFNGDYGDKYPLLHAITDAIANYKSSSSKK</sequence>
<evidence type="ECO:0000256" key="3">
    <source>
        <dbReference type="RuleBase" id="RU000489"/>
    </source>
</evidence>
<keyword evidence="2 3" id="KW-0326">Glycosidase</keyword>
<dbReference type="InterPro" id="IPR001223">
    <property type="entry name" value="Glyco_hydro18_cat"/>
</dbReference>
<comment type="similarity">
    <text evidence="4">Belongs to the glycosyl hydrolase 18 family.</text>
</comment>
<dbReference type="Gene3D" id="3.10.50.10">
    <property type="match status" value="1"/>
</dbReference>
<dbReference type="GO" id="GO:0005576">
    <property type="term" value="C:extracellular region"/>
    <property type="evidence" value="ECO:0007669"/>
    <property type="project" value="TreeGrafter"/>
</dbReference>
<organism evidence="7">
    <name type="scientific">Diabrotica virgifera virgifera</name>
    <name type="common">western corn rootworm</name>
    <dbReference type="NCBI Taxonomy" id="50390"/>
    <lineage>
        <taxon>Eukaryota</taxon>
        <taxon>Metazoa</taxon>
        <taxon>Ecdysozoa</taxon>
        <taxon>Arthropoda</taxon>
        <taxon>Hexapoda</taxon>
        <taxon>Insecta</taxon>
        <taxon>Pterygota</taxon>
        <taxon>Neoptera</taxon>
        <taxon>Endopterygota</taxon>
        <taxon>Coleoptera</taxon>
        <taxon>Polyphaga</taxon>
        <taxon>Cucujiformia</taxon>
        <taxon>Chrysomeloidea</taxon>
        <taxon>Chrysomelidae</taxon>
        <taxon>Galerucinae</taxon>
        <taxon>Diabroticina</taxon>
        <taxon>Diabroticites</taxon>
        <taxon>Diabrotica</taxon>
    </lineage>
</organism>
<dbReference type="InterPro" id="IPR001579">
    <property type="entry name" value="Glyco_hydro_18_chit_AS"/>
</dbReference>
<dbReference type="InterPro" id="IPR050314">
    <property type="entry name" value="Glycosyl_Hydrlase_18"/>
</dbReference>
<evidence type="ECO:0000313" key="7">
    <source>
        <dbReference type="RefSeq" id="XP_028140848.1"/>
    </source>
</evidence>
<keyword evidence="1 3" id="KW-0378">Hydrolase</keyword>
<dbReference type="InParanoid" id="A0A6P7G7M6"/>
<dbReference type="PANTHER" id="PTHR11177">
    <property type="entry name" value="CHITINASE"/>
    <property type="match status" value="1"/>
</dbReference>
<accession>A0A6P7G7M6</accession>
<dbReference type="KEGG" id="dvv:114334911"/>
<dbReference type="InterPro" id="IPR029070">
    <property type="entry name" value="Chitinase_insertion_sf"/>
</dbReference>